<dbReference type="EMBL" id="JWTB01000029">
    <property type="protein sequence ID" value="KIC65729.1"/>
    <property type="molecule type" value="Genomic_DNA"/>
</dbReference>
<dbReference type="Gene3D" id="2.30.110.10">
    <property type="entry name" value="Electron Transport, Fmn-binding Protein, Chain A"/>
    <property type="match status" value="1"/>
</dbReference>
<dbReference type="AlphaFoldDB" id="A0A0B4CX72"/>
<dbReference type="Proteomes" id="UP000031196">
    <property type="component" value="Unassembled WGS sequence"/>
</dbReference>
<evidence type="ECO:0000256" key="1">
    <source>
        <dbReference type="ARBA" id="ARBA00001917"/>
    </source>
</evidence>
<keyword evidence="2" id="KW-0285">Flavoprotein</keyword>
<evidence type="ECO:0000313" key="6">
    <source>
        <dbReference type="EMBL" id="KIC65729.1"/>
    </source>
</evidence>
<reference evidence="6 7" key="1">
    <citation type="submission" date="2014-12" db="EMBL/GenBank/DDBJ databases">
        <title>Genome sequencing of Arthrobacter phenanthrenivorans SWC37.</title>
        <authorList>
            <person name="Tan P.W."/>
            <person name="Chan K.-G."/>
        </authorList>
    </citation>
    <scope>NUCLEOTIDE SEQUENCE [LARGE SCALE GENOMIC DNA]</scope>
    <source>
        <strain evidence="6 7">SWC37</strain>
    </source>
</reference>
<name>A0A0B4CX72_PSEPS</name>
<proteinExistence type="inferred from homology"/>
<dbReference type="SUPFAM" id="SSF50475">
    <property type="entry name" value="FMN-binding split barrel"/>
    <property type="match status" value="1"/>
</dbReference>
<dbReference type="InterPro" id="IPR002563">
    <property type="entry name" value="Flavin_Rdtase-like_dom"/>
</dbReference>
<dbReference type="SMART" id="SM00903">
    <property type="entry name" value="Flavin_Reduct"/>
    <property type="match status" value="1"/>
</dbReference>
<sequence length="206" mass="22192">MRTDFSPSATSARDFYRLLTAVVVPRPIAWVSSVSPEGVDNLAPHSFFTVASTNPPIVQFTSVGEKDSLRNITGSGEFVVNLAPAGLLEEINATGTNFPPDVSEFDAVGLTREPSVTVAAPRVKESPAVLECRLHSTLPIGDSTLVFGEVTHAAVSSEVLEGSHPRIDLLKPLARLGLDEWGILGEIQDLSRIRLKDWPGHFRPKG</sequence>
<accession>A0A0B4CX72</accession>
<dbReference type="RefSeq" id="WP_043454202.1">
    <property type="nucleotide sequence ID" value="NZ_JWTB01000029.1"/>
</dbReference>
<evidence type="ECO:0000256" key="4">
    <source>
        <dbReference type="ARBA" id="ARBA00038054"/>
    </source>
</evidence>
<comment type="similarity">
    <text evidence="4">Belongs to the flavoredoxin family.</text>
</comment>
<organism evidence="6 7">
    <name type="scientific">Pseudarthrobacter phenanthrenivorans</name>
    <name type="common">Arthrobacter phenanthrenivorans</name>
    <dbReference type="NCBI Taxonomy" id="361575"/>
    <lineage>
        <taxon>Bacteria</taxon>
        <taxon>Bacillati</taxon>
        <taxon>Actinomycetota</taxon>
        <taxon>Actinomycetes</taxon>
        <taxon>Micrococcales</taxon>
        <taxon>Micrococcaceae</taxon>
        <taxon>Pseudarthrobacter</taxon>
    </lineage>
</organism>
<comment type="cofactor">
    <cofactor evidence="1">
        <name>FMN</name>
        <dbReference type="ChEBI" id="CHEBI:58210"/>
    </cofactor>
</comment>
<dbReference type="GO" id="GO:0016646">
    <property type="term" value="F:oxidoreductase activity, acting on the CH-NH group of donors, NAD or NADP as acceptor"/>
    <property type="evidence" value="ECO:0007669"/>
    <property type="project" value="UniProtKB-ARBA"/>
</dbReference>
<dbReference type="PANTHER" id="PTHR33798">
    <property type="entry name" value="FLAVOPROTEIN OXYGENASE"/>
    <property type="match status" value="1"/>
</dbReference>
<dbReference type="PANTHER" id="PTHR33798:SF5">
    <property type="entry name" value="FLAVIN REDUCTASE LIKE DOMAIN-CONTAINING PROTEIN"/>
    <property type="match status" value="1"/>
</dbReference>
<keyword evidence="3" id="KW-0288">FMN</keyword>
<evidence type="ECO:0000259" key="5">
    <source>
        <dbReference type="SMART" id="SM00903"/>
    </source>
</evidence>
<dbReference type="Pfam" id="PF01613">
    <property type="entry name" value="Flavin_Reduct"/>
    <property type="match status" value="1"/>
</dbReference>
<feature type="domain" description="Flavin reductase like" evidence="5">
    <location>
        <begin position="21"/>
        <end position="166"/>
    </location>
</feature>
<protein>
    <submittedName>
        <fullName evidence="6">Flavin reductase</fullName>
    </submittedName>
</protein>
<dbReference type="GO" id="GO:0010181">
    <property type="term" value="F:FMN binding"/>
    <property type="evidence" value="ECO:0007669"/>
    <property type="project" value="InterPro"/>
</dbReference>
<comment type="caution">
    <text evidence="6">The sequence shown here is derived from an EMBL/GenBank/DDBJ whole genome shotgun (WGS) entry which is preliminary data.</text>
</comment>
<evidence type="ECO:0000313" key="7">
    <source>
        <dbReference type="Proteomes" id="UP000031196"/>
    </source>
</evidence>
<gene>
    <name evidence="6" type="ORF">RM50_14875</name>
</gene>
<dbReference type="InterPro" id="IPR012349">
    <property type="entry name" value="Split_barrel_FMN-bd"/>
</dbReference>
<dbReference type="OrthoDB" id="9794638at2"/>
<evidence type="ECO:0000256" key="3">
    <source>
        <dbReference type="ARBA" id="ARBA00022643"/>
    </source>
</evidence>
<evidence type="ECO:0000256" key="2">
    <source>
        <dbReference type="ARBA" id="ARBA00022630"/>
    </source>
</evidence>